<dbReference type="RefSeq" id="WP_084051058.1">
    <property type="nucleotide sequence ID" value="NZ_FWWU01000010.1"/>
</dbReference>
<accession>A0A1W1VU47</accession>
<organism evidence="1 2">
    <name type="scientific">Deinococcus hopiensis KR-140</name>
    <dbReference type="NCBI Taxonomy" id="695939"/>
    <lineage>
        <taxon>Bacteria</taxon>
        <taxon>Thermotogati</taxon>
        <taxon>Deinococcota</taxon>
        <taxon>Deinococci</taxon>
        <taxon>Deinococcales</taxon>
        <taxon>Deinococcaceae</taxon>
        <taxon>Deinococcus</taxon>
    </lineage>
</organism>
<evidence type="ECO:0000313" key="1">
    <source>
        <dbReference type="EMBL" id="SMB96892.1"/>
    </source>
</evidence>
<dbReference type="STRING" id="695939.SAMN00790413_06189"/>
<dbReference type="Gene3D" id="2.40.50.870">
    <property type="entry name" value="Protein of unknown function (DUF3299)"/>
    <property type="match status" value="1"/>
</dbReference>
<dbReference type="AlphaFoldDB" id="A0A1W1VU47"/>
<proteinExistence type="predicted"/>
<evidence type="ECO:0008006" key="3">
    <source>
        <dbReference type="Google" id="ProtNLM"/>
    </source>
</evidence>
<dbReference type="EMBL" id="FWWU01000010">
    <property type="protein sequence ID" value="SMB96892.1"/>
    <property type="molecule type" value="Genomic_DNA"/>
</dbReference>
<dbReference type="PROSITE" id="PS51318">
    <property type="entry name" value="TAT"/>
    <property type="match status" value="1"/>
</dbReference>
<dbReference type="OrthoDB" id="2583024at2"/>
<sequence>MTREEQGINRRSLVKLLGALPLLTWPALADARAEAATAGLKFGELYGKTTVRGVEYSDKIKSLKGRQVSMQGYMAPPLKPKLDFFVLTRQPMATCPFCTTAADWPADIVLVIMPRGQELDPTTRGLQVTGRLDIGVKRDEETGFVSLVRLYADQVRPS</sequence>
<protein>
    <recommendedName>
        <fullName evidence="3">DUF3299 domain-containing protein</fullName>
    </recommendedName>
</protein>
<keyword evidence="2" id="KW-1185">Reference proteome</keyword>
<name>A0A1W1VU47_9DEIO</name>
<dbReference type="InterPro" id="IPR006311">
    <property type="entry name" value="TAT_signal"/>
</dbReference>
<gene>
    <name evidence="1" type="ORF">SAMN00790413_06189</name>
</gene>
<evidence type="ECO:0000313" key="2">
    <source>
        <dbReference type="Proteomes" id="UP000192582"/>
    </source>
</evidence>
<reference evidence="1 2" key="1">
    <citation type="submission" date="2017-04" db="EMBL/GenBank/DDBJ databases">
        <authorList>
            <person name="Afonso C.L."/>
            <person name="Miller P.J."/>
            <person name="Scott M.A."/>
            <person name="Spackman E."/>
            <person name="Goraichik I."/>
            <person name="Dimitrov K.M."/>
            <person name="Suarez D.L."/>
            <person name="Swayne D.E."/>
        </authorList>
    </citation>
    <scope>NUCLEOTIDE SEQUENCE [LARGE SCALE GENOMIC DNA]</scope>
    <source>
        <strain evidence="1 2">KR-140</strain>
    </source>
</reference>
<dbReference type="Proteomes" id="UP000192582">
    <property type="component" value="Unassembled WGS sequence"/>
</dbReference>